<dbReference type="PANTHER" id="PTHR42917">
    <property type="entry name" value="2,4-DIENOYL-COA REDUCTASE"/>
    <property type="match status" value="1"/>
</dbReference>
<evidence type="ECO:0000313" key="13">
    <source>
        <dbReference type="Proteomes" id="UP000006556"/>
    </source>
</evidence>
<keyword evidence="13" id="KW-1185">Reference proteome</keyword>
<evidence type="ECO:0000256" key="6">
    <source>
        <dbReference type="ARBA" id="ARBA00022723"/>
    </source>
</evidence>
<name>A5D4R8_PELTS</name>
<evidence type="ECO:0000256" key="4">
    <source>
        <dbReference type="ARBA" id="ARBA00022630"/>
    </source>
</evidence>
<comment type="cofactor">
    <cofactor evidence="1">
        <name>FMN</name>
        <dbReference type="ChEBI" id="CHEBI:58210"/>
    </cofactor>
</comment>
<evidence type="ECO:0000256" key="2">
    <source>
        <dbReference type="ARBA" id="ARBA00001966"/>
    </source>
</evidence>
<keyword evidence="8" id="KW-0408">Iron</keyword>
<dbReference type="InterPro" id="IPR013785">
    <property type="entry name" value="Aldolase_TIM"/>
</dbReference>
<keyword evidence="7" id="KW-0560">Oxidoreductase</keyword>
<dbReference type="SUPFAM" id="SSF51905">
    <property type="entry name" value="FAD/NAD(P)-binding domain"/>
    <property type="match status" value="1"/>
</dbReference>
<dbReference type="PRINTS" id="PR00368">
    <property type="entry name" value="FADPNR"/>
</dbReference>
<dbReference type="STRING" id="370438.PTH_0596"/>
<dbReference type="KEGG" id="pth:PTH_0596"/>
<keyword evidence="6" id="KW-0479">Metal-binding</keyword>
<organism evidence="12 13">
    <name type="scientific">Pelotomaculum thermopropionicum (strain DSM 13744 / JCM 10971 / SI)</name>
    <dbReference type="NCBI Taxonomy" id="370438"/>
    <lineage>
        <taxon>Bacteria</taxon>
        <taxon>Bacillati</taxon>
        <taxon>Bacillota</taxon>
        <taxon>Clostridia</taxon>
        <taxon>Eubacteriales</taxon>
        <taxon>Desulfotomaculaceae</taxon>
        <taxon>Pelotomaculum</taxon>
    </lineage>
</organism>
<keyword evidence="9" id="KW-0411">Iron-sulfur</keyword>
<evidence type="ECO:0000256" key="9">
    <source>
        <dbReference type="ARBA" id="ARBA00023014"/>
    </source>
</evidence>
<dbReference type="SUPFAM" id="SSF51395">
    <property type="entry name" value="FMN-linked oxidoreductases"/>
    <property type="match status" value="1"/>
</dbReference>
<dbReference type="GO" id="GO:0010181">
    <property type="term" value="F:FMN binding"/>
    <property type="evidence" value="ECO:0007669"/>
    <property type="project" value="InterPro"/>
</dbReference>
<dbReference type="CDD" id="cd04734">
    <property type="entry name" value="OYE_like_3_FMN"/>
    <property type="match status" value="1"/>
</dbReference>
<dbReference type="GO" id="GO:0016491">
    <property type="term" value="F:oxidoreductase activity"/>
    <property type="evidence" value="ECO:0007669"/>
    <property type="project" value="UniProtKB-KW"/>
</dbReference>
<proteinExistence type="inferred from homology"/>
<dbReference type="Pfam" id="PF07992">
    <property type="entry name" value="Pyr_redox_2"/>
    <property type="match status" value="1"/>
</dbReference>
<dbReference type="PANTHER" id="PTHR42917:SF2">
    <property type="entry name" value="2,4-DIENOYL-COA REDUCTASE [(2E)-ENOYL-COA-PRODUCING]"/>
    <property type="match status" value="1"/>
</dbReference>
<dbReference type="Gene3D" id="3.50.50.60">
    <property type="entry name" value="FAD/NAD(P)-binding domain"/>
    <property type="match status" value="1"/>
</dbReference>
<dbReference type="HOGENOM" id="CLU_012153_1_2_9"/>
<dbReference type="Gene3D" id="3.20.20.70">
    <property type="entry name" value="Aldolase class I"/>
    <property type="match status" value="1"/>
</dbReference>
<dbReference type="AlphaFoldDB" id="A5D4R8"/>
<evidence type="ECO:0000259" key="10">
    <source>
        <dbReference type="Pfam" id="PF00724"/>
    </source>
</evidence>
<dbReference type="eggNOG" id="COG1902">
    <property type="taxonomic scope" value="Bacteria"/>
</dbReference>
<evidence type="ECO:0000256" key="7">
    <source>
        <dbReference type="ARBA" id="ARBA00023002"/>
    </source>
</evidence>
<evidence type="ECO:0000256" key="8">
    <source>
        <dbReference type="ARBA" id="ARBA00023004"/>
    </source>
</evidence>
<dbReference type="InterPro" id="IPR023753">
    <property type="entry name" value="FAD/NAD-binding_dom"/>
</dbReference>
<comment type="cofactor">
    <cofactor evidence="2">
        <name>[4Fe-4S] cluster</name>
        <dbReference type="ChEBI" id="CHEBI:49883"/>
    </cofactor>
</comment>
<dbReference type="InterPro" id="IPR051793">
    <property type="entry name" value="NADH:flavin_oxidoreductase"/>
</dbReference>
<gene>
    <name evidence="12" type="primary">NemA</name>
    <name evidence="12" type="ordered locus">PTH_0596</name>
</gene>
<dbReference type="InterPro" id="IPR036188">
    <property type="entry name" value="FAD/NAD-bd_sf"/>
</dbReference>
<comment type="similarity">
    <text evidence="3">In the N-terminal section; belongs to the NADH:flavin oxidoreductase/NADH oxidase family.</text>
</comment>
<dbReference type="EMBL" id="AP009389">
    <property type="protein sequence ID" value="BAF58777.1"/>
    <property type="molecule type" value="Genomic_DNA"/>
</dbReference>
<evidence type="ECO:0000256" key="5">
    <source>
        <dbReference type="ARBA" id="ARBA00022643"/>
    </source>
</evidence>
<dbReference type="Proteomes" id="UP000006556">
    <property type="component" value="Chromosome"/>
</dbReference>
<evidence type="ECO:0000259" key="11">
    <source>
        <dbReference type="Pfam" id="PF07992"/>
    </source>
</evidence>
<feature type="domain" description="NADH:flavin oxidoreductase/NADH oxidase N-terminal" evidence="10">
    <location>
        <begin position="8"/>
        <end position="339"/>
    </location>
</feature>
<keyword evidence="5" id="KW-0288">FMN</keyword>
<dbReference type="eggNOG" id="COG0446">
    <property type="taxonomic scope" value="Bacteria"/>
</dbReference>
<evidence type="ECO:0000256" key="3">
    <source>
        <dbReference type="ARBA" id="ARBA00011048"/>
    </source>
</evidence>
<dbReference type="InterPro" id="IPR023987">
    <property type="entry name" value="CHP03977_oxidoreductase"/>
</dbReference>
<protein>
    <submittedName>
        <fullName evidence="12">NADH:flavin oxidoreductases</fullName>
    </submittedName>
</protein>
<dbReference type="GO" id="GO:0046872">
    <property type="term" value="F:metal ion binding"/>
    <property type="evidence" value="ECO:0007669"/>
    <property type="project" value="UniProtKB-KW"/>
</dbReference>
<dbReference type="Gene3D" id="3.40.50.720">
    <property type="entry name" value="NAD(P)-binding Rossmann-like Domain"/>
    <property type="match status" value="1"/>
</dbReference>
<evidence type="ECO:0000313" key="12">
    <source>
        <dbReference type="EMBL" id="BAF58777.1"/>
    </source>
</evidence>
<accession>A5D4R8</accession>
<feature type="domain" description="FAD/NAD(P)-binding" evidence="11">
    <location>
        <begin position="387"/>
        <end position="643"/>
    </location>
</feature>
<dbReference type="GO" id="GO:0051536">
    <property type="term" value="F:iron-sulfur cluster binding"/>
    <property type="evidence" value="ECO:0007669"/>
    <property type="project" value="UniProtKB-KW"/>
</dbReference>
<reference evidence="13" key="1">
    <citation type="journal article" date="2008" name="Genome Res.">
        <title>The genome of Pelotomaculum thermopropionicum reveals niche-associated evolution in anaerobic microbiota.</title>
        <authorList>
            <person name="Kosaka T."/>
            <person name="Kato S."/>
            <person name="Shimoyama T."/>
            <person name="Ishii S."/>
            <person name="Abe T."/>
            <person name="Watanabe K."/>
        </authorList>
    </citation>
    <scope>NUCLEOTIDE SEQUENCE [LARGE SCALE GENOMIC DNA]</scope>
    <source>
        <strain evidence="13">DSM 13744 / JCM 10971 / SI</strain>
    </source>
</reference>
<dbReference type="InterPro" id="IPR001155">
    <property type="entry name" value="OxRdtase_FMN_N"/>
</dbReference>
<dbReference type="NCBIfam" id="TIGR03997">
    <property type="entry name" value="mycofact_OYE_2"/>
    <property type="match status" value="1"/>
</dbReference>
<sequence>MNPDYHFLFSPIRIGPVTVRNRIVFPAHLTNYAVNNLPSDRHAFYYGERARGGAGLIITEEQSVHPTDRAYEKLIDGCNPAVVPGYRRITGEVHRYGGKIFAQLNHNGQQASGAFSGLPVWGPSSIPDPLFREVPKAMEKSDIQEVIRGFCLVAGHVIRGGFDGIEVQASHSSLLRQFMSPLTNERTDEYGGSFENRMRLTVELMTALRRITGGRLALGIRLSGDELVDGGLTLAEARKAAAYLCELKLVDFINTSIASFHNLYMVMGSMHVPPGYGAFIAASIREVADVPVFAAGRINTPAQAERLLASGQADMVAIARGQICDPEFAVKALEGREDEIRYCISCNQCCAARTGLNRDLSCLQNPAAGREEVFGCHSVVKPARLKKIMVIGGGPAGLAAAGEAARRGHQVTLFERENMLGGQVNLIARLPGRSEFAEVIRNQVKELRSLPVKVELGVEVTAGLVEREKPDAVIVAAGSEAVPCGLPGAGLPHVMTFYEVLAGREVPGKRVLVVDETGFYQGAGTAEYLARLNKKVFILTSCLYAGPDLMPTMDLPLWYRRVLGLGAEMIVNSIVTSIEPGRVTVMNHYTGRENVLEGIDNVVLALHPGPRDEIYRMIKGKVPEVYRIGDCLAPRRVEHAIYEGFKTGRSI</sequence>
<keyword evidence="4" id="KW-0285">Flavoprotein</keyword>
<dbReference type="Pfam" id="PF00724">
    <property type="entry name" value="Oxidored_FMN"/>
    <property type="match status" value="1"/>
</dbReference>
<evidence type="ECO:0000256" key="1">
    <source>
        <dbReference type="ARBA" id="ARBA00001917"/>
    </source>
</evidence>